<evidence type="ECO:0000313" key="5">
    <source>
        <dbReference type="Proteomes" id="UP000319353"/>
    </source>
</evidence>
<dbReference type="AlphaFoldDB" id="A0A537LFG9"/>
<comment type="caution">
    <text evidence="4">The sequence shown here is derived from an EMBL/GenBank/DDBJ whole genome shotgun (WGS) entry which is preliminary data.</text>
</comment>
<dbReference type="SUPFAM" id="SSF53756">
    <property type="entry name" value="UDP-Glycosyltransferase/glycogen phosphorylase"/>
    <property type="match status" value="1"/>
</dbReference>
<proteinExistence type="predicted"/>
<organism evidence="4 5">
    <name type="scientific">Candidatus Segetimicrobium genomatis</name>
    <dbReference type="NCBI Taxonomy" id="2569760"/>
    <lineage>
        <taxon>Bacteria</taxon>
        <taxon>Bacillati</taxon>
        <taxon>Candidatus Sysuimicrobiota</taxon>
        <taxon>Candidatus Sysuimicrobiia</taxon>
        <taxon>Candidatus Sysuimicrobiales</taxon>
        <taxon>Candidatus Segetimicrobiaceae</taxon>
        <taxon>Candidatus Segetimicrobium</taxon>
    </lineage>
</organism>
<dbReference type="CDD" id="cd03801">
    <property type="entry name" value="GT4_PimA-like"/>
    <property type="match status" value="1"/>
</dbReference>
<protein>
    <submittedName>
        <fullName evidence="4">Glycosyltransferase family 4 protein</fullName>
    </submittedName>
</protein>
<gene>
    <name evidence="4" type="ORF">E6H01_00730</name>
</gene>
<dbReference type="GO" id="GO:0016757">
    <property type="term" value="F:glycosyltransferase activity"/>
    <property type="evidence" value="ECO:0007669"/>
    <property type="project" value="UniProtKB-KW"/>
</dbReference>
<dbReference type="Proteomes" id="UP000319353">
    <property type="component" value="Unassembled WGS sequence"/>
</dbReference>
<reference evidence="4 5" key="1">
    <citation type="journal article" date="2019" name="Nat. Microbiol.">
        <title>Mediterranean grassland soil C-N compound turnover is dependent on rainfall and depth, and is mediated by genomically divergent microorganisms.</title>
        <authorList>
            <person name="Diamond S."/>
            <person name="Andeer P.F."/>
            <person name="Li Z."/>
            <person name="Crits-Christoph A."/>
            <person name="Burstein D."/>
            <person name="Anantharaman K."/>
            <person name="Lane K.R."/>
            <person name="Thomas B.C."/>
            <person name="Pan C."/>
            <person name="Northen T.R."/>
            <person name="Banfield J.F."/>
        </authorList>
    </citation>
    <scope>NUCLEOTIDE SEQUENCE [LARGE SCALE GENOMIC DNA]</scope>
    <source>
        <strain evidence="4">NP_4</strain>
    </source>
</reference>
<dbReference type="Gene3D" id="3.40.50.2000">
    <property type="entry name" value="Glycogen Phosphorylase B"/>
    <property type="match status" value="2"/>
</dbReference>
<evidence type="ECO:0000259" key="3">
    <source>
        <dbReference type="Pfam" id="PF13439"/>
    </source>
</evidence>
<keyword evidence="2 4" id="KW-0808">Transferase</keyword>
<dbReference type="Pfam" id="PF13439">
    <property type="entry name" value="Glyco_transf_4"/>
    <property type="match status" value="1"/>
</dbReference>
<sequence>MSATKVVQFLRPGAECSATGGDLKRGLEPRVLMLNPSFSAPGYMHNLCKALVDAGCEVELFTGPAFGRASRCWREITYTPRIAFYRRTQLPTYRAGRLTRPVWLCLRLAGHLTSLARLTASLGRYDVLHLHFPPALPVDARWLQWIRDQIPIVHTVHNLWPHGSRRNARDRQRLRRLYHACHHLIAHTKDTVRGLIEEFGVPPERISRIPHGNFRQFWNQERASVPALDGAAEHTPIILMFGELRPSKRADVLLRAAATLRDRGLVFRVVLAGAPFATIERYRGLARELDIEDRVMFHLHYIEEQQVPSYFEAASVVALPYRAIDQSGVAIAAITMGRAIVATRIAGLAELVEQGDCGLLVPVDDVESLAAALERLLTDGGLRRRFEANARRYAETALAWEPIAERTIDAYRNAGAAIRRFVTSDFAPTQHTE</sequence>
<dbReference type="PANTHER" id="PTHR12526">
    <property type="entry name" value="GLYCOSYLTRANSFERASE"/>
    <property type="match status" value="1"/>
</dbReference>
<dbReference type="PANTHER" id="PTHR12526:SF510">
    <property type="entry name" value="D-INOSITOL 3-PHOSPHATE GLYCOSYLTRANSFERASE"/>
    <property type="match status" value="1"/>
</dbReference>
<feature type="domain" description="Glycosyltransferase subfamily 4-like N-terminal" evidence="3">
    <location>
        <begin position="43"/>
        <end position="212"/>
    </location>
</feature>
<keyword evidence="1" id="KW-0328">Glycosyltransferase</keyword>
<dbReference type="InterPro" id="IPR028098">
    <property type="entry name" value="Glyco_trans_4-like_N"/>
</dbReference>
<dbReference type="EMBL" id="VBAL01000009">
    <property type="protein sequence ID" value="TMJ06758.1"/>
    <property type="molecule type" value="Genomic_DNA"/>
</dbReference>
<dbReference type="Pfam" id="PF13692">
    <property type="entry name" value="Glyco_trans_1_4"/>
    <property type="match status" value="1"/>
</dbReference>
<accession>A0A537LFG9</accession>
<evidence type="ECO:0000256" key="1">
    <source>
        <dbReference type="ARBA" id="ARBA00022676"/>
    </source>
</evidence>
<evidence type="ECO:0000313" key="4">
    <source>
        <dbReference type="EMBL" id="TMJ06758.1"/>
    </source>
</evidence>
<evidence type="ECO:0000256" key="2">
    <source>
        <dbReference type="ARBA" id="ARBA00022679"/>
    </source>
</evidence>
<name>A0A537LFG9_9BACT</name>